<protein>
    <recommendedName>
        <fullName evidence="6">Importin N-terminal domain-containing protein</fullName>
    </recommendedName>
</protein>
<organism evidence="4 5">
    <name type="scientific">Exophiala bonariae</name>
    <dbReference type="NCBI Taxonomy" id="1690606"/>
    <lineage>
        <taxon>Eukaryota</taxon>
        <taxon>Fungi</taxon>
        <taxon>Dikarya</taxon>
        <taxon>Ascomycota</taxon>
        <taxon>Pezizomycotina</taxon>
        <taxon>Eurotiomycetes</taxon>
        <taxon>Chaetothyriomycetidae</taxon>
        <taxon>Chaetothyriales</taxon>
        <taxon>Herpotrichiellaceae</taxon>
        <taxon>Exophiala</taxon>
    </lineage>
</organism>
<dbReference type="InterPro" id="IPR011989">
    <property type="entry name" value="ARM-like"/>
</dbReference>
<dbReference type="Proteomes" id="UP001358417">
    <property type="component" value="Unassembled WGS sequence"/>
</dbReference>
<dbReference type="GO" id="GO:0005737">
    <property type="term" value="C:cytoplasm"/>
    <property type="evidence" value="ECO:0007669"/>
    <property type="project" value="TreeGrafter"/>
</dbReference>
<sequence>MNQRQEAFQQLRSPCVELSSVVLKFKTNQVASKAVLLALEPVHHALDTLGQQGSLDHKLAEYAFFPLTQILNQSKQLPSQVLELTLKCIQILVSKGWKDQLAPQMAKQLLILMSLLTSSESTSSAEPPTDDLKVAAFGCMHALLHQVAQRDDSASSLDEIIATSLLDRLVYQLLEDMSITTSESVQLSAAKVLLELQGALANPVTLASLLPRTVSMLVKVLRPSTKARRTQKVLVTYLQLLTEALRRVLSDNVLSERSSGLFYGKTAVTDDDKRPVLDKSWLDATAPQIDIALTQVIKLRSQRSPAIDEALLQLCLVVIEDCSQSLHKSLPLMVETLTVLCRSNDSSKAVAALNHLMLSRPIISDVVSAKFFALSQALPRVMQGNDERPKEHILGQLATSFTALSETTGAPEETTSRIASVLIDSVAVGIESSSQRLSTINGPNELLHHEFTLSHRKPLEFEPLLLSHQSQQSSTGELNAFIHSLSSHGANYKITRNLINQMWDPDLKRRVSAIWLALRFLEPSAQQTLDLDDYIQVDHDDGDWSLTRPYLVSDLYAQTIPYLLQYADQPADQPADSASDWRLVGLALESLVLQANQLRDTYRPELMETLFPLLVVFGSPHTALQRHATTALDLLARACNYASAMEMLIENVDYLINSVAMRLNSFDVSQAGLQVLAMMIRLCGADLLPHLDDVIGSIFSTLDSYHGYPKLVEYLFLVLKLVVDESSKNPTNLAIEEGSDLQTHSKRTTFVSTISDIVLDLNSRRTRTSKMEEEPEQSIPTPHQPWKSNLEHPRTSTNEDAAKDEDDGDLAPNSNSRKDEEKKLSKSHQLLIQIVEATIPHMSSPSAKVRHTLLEILRKICPVLAAHETSFLPLINSIWPSLASRVLGQQDKESPELPYNVQAAVETVTIICEYAGDFMASRVDELLTGLEALFKRITVPAKISARAQSSIQGQGSNVSTNGPPSLYVIEQEKTNNGRGVLDQRHIRPSEQQILSSLVTLFGTILRCVRISEDNVDKLFDLLGPYLRGSGNLQVWDALEQYNSDFVWLLRLRWSQ</sequence>
<dbReference type="Gene3D" id="1.25.10.10">
    <property type="entry name" value="Leucine-rich Repeat Variant"/>
    <property type="match status" value="1"/>
</dbReference>
<evidence type="ECO:0000313" key="4">
    <source>
        <dbReference type="EMBL" id="KAK5050614.1"/>
    </source>
</evidence>
<evidence type="ECO:0000256" key="1">
    <source>
        <dbReference type="SAM" id="MobiDB-lite"/>
    </source>
</evidence>
<dbReference type="InterPro" id="IPR052587">
    <property type="entry name" value="TELO2-interacting_protein_1"/>
</dbReference>
<proteinExistence type="predicted"/>
<evidence type="ECO:0000259" key="3">
    <source>
        <dbReference type="Pfam" id="PF24181"/>
    </source>
</evidence>
<feature type="domain" description="TTI1 C-terminal TPR" evidence="3">
    <location>
        <begin position="772"/>
        <end position="947"/>
    </location>
</feature>
<evidence type="ECO:0008006" key="6">
    <source>
        <dbReference type="Google" id="ProtNLM"/>
    </source>
</evidence>
<dbReference type="PANTHER" id="PTHR18460:SF3">
    <property type="entry name" value="TELO2-INTERACTING PROTEIN 1 HOMOLOG"/>
    <property type="match status" value="1"/>
</dbReference>
<comment type="caution">
    <text evidence="4">The sequence shown here is derived from an EMBL/GenBank/DDBJ whole genome shotgun (WGS) entry which is preliminary data.</text>
</comment>
<accession>A0AAV9N6E3</accession>
<dbReference type="InterPro" id="IPR049362">
    <property type="entry name" value="TTI1_rpt"/>
</dbReference>
<evidence type="ECO:0000313" key="5">
    <source>
        <dbReference type="Proteomes" id="UP001358417"/>
    </source>
</evidence>
<dbReference type="Pfam" id="PF24181">
    <property type="entry name" value="TPR_TTI1_C"/>
    <property type="match status" value="1"/>
</dbReference>
<dbReference type="PANTHER" id="PTHR18460">
    <property type="entry name" value="TEL2 INTERACTING PROTEIN 1 TTI1 FAMILY MEMBER"/>
    <property type="match status" value="1"/>
</dbReference>
<evidence type="ECO:0000259" key="2">
    <source>
        <dbReference type="Pfam" id="PF24173"/>
    </source>
</evidence>
<dbReference type="EMBL" id="JAVRRD010000017">
    <property type="protein sequence ID" value="KAK5050614.1"/>
    <property type="molecule type" value="Genomic_DNA"/>
</dbReference>
<dbReference type="AlphaFoldDB" id="A0AAV9N6E3"/>
<reference evidence="4 5" key="1">
    <citation type="submission" date="2023-08" db="EMBL/GenBank/DDBJ databases">
        <title>Black Yeasts Isolated from many extreme environments.</title>
        <authorList>
            <person name="Coleine C."/>
            <person name="Stajich J.E."/>
            <person name="Selbmann L."/>
        </authorList>
    </citation>
    <scope>NUCLEOTIDE SEQUENCE [LARGE SCALE GENOMIC DNA]</scope>
    <source>
        <strain evidence="4 5">CCFEE 5792</strain>
    </source>
</reference>
<dbReference type="InterPro" id="IPR057566">
    <property type="entry name" value="TPR_TTI1_N"/>
</dbReference>
<feature type="region of interest" description="Disordered" evidence="1">
    <location>
        <begin position="767"/>
        <end position="824"/>
    </location>
</feature>
<keyword evidence="5" id="KW-1185">Reference proteome</keyword>
<feature type="domain" description="TTI1 N-terminal TPR" evidence="2">
    <location>
        <begin position="8"/>
        <end position="342"/>
    </location>
</feature>
<dbReference type="Pfam" id="PF21547">
    <property type="entry name" value="TTI1"/>
    <property type="match status" value="1"/>
</dbReference>
<dbReference type="InterPro" id="IPR057567">
    <property type="entry name" value="TPR_TTI1_C"/>
</dbReference>
<name>A0AAV9N6E3_9EURO</name>
<dbReference type="RefSeq" id="XP_064705200.1">
    <property type="nucleotide sequence ID" value="XM_064847479.1"/>
</dbReference>
<dbReference type="Pfam" id="PF24173">
    <property type="entry name" value="TPR_TTI1_N"/>
    <property type="match status" value="1"/>
</dbReference>
<dbReference type="InterPro" id="IPR016024">
    <property type="entry name" value="ARM-type_fold"/>
</dbReference>
<gene>
    <name evidence="4" type="ORF">LTR84_003896</name>
</gene>
<dbReference type="GeneID" id="89972079"/>
<dbReference type="SUPFAM" id="SSF48371">
    <property type="entry name" value="ARM repeat"/>
    <property type="match status" value="1"/>
</dbReference>